<evidence type="ECO:0000313" key="3">
    <source>
        <dbReference type="Proteomes" id="UP000215596"/>
    </source>
</evidence>
<evidence type="ECO:0000313" key="2">
    <source>
        <dbReference type="EMBL" id="PAD77217.1"/>
    </source>
</evidence>
<name>A0A268EVR3_9BACL</name>
<organism evidence="2 3">
    <name type="scientific">Paenibacillus campinasensis</name>
    <dbReference type="NCBI Taxonomy" id="66347"/>
    <lineage>
        <taxon>Bacteria</taxon>
        <taxon>Bacillati</taxon>
        <taxon>Bacillota</taxon>
        <taxon>Bacilli</taxon>
        <taxon>Bacillales</taxon>
        <taxon>Paenibacillaceae</taxon>
        <taxon>Paenibacillus</taxon>
    </lineage>
</organism>
<feature type="domain" description="SLH" evidence="1">
    <location>
        <begin position="1217"/>
        <end position="1289"/>
    </location>
</feature>
<protein>
    <recommendedName>
        <fullName evidence="1">SLH domain-containing protein</fullName>
    </recommendedName>
</protein>
<dbReference type="Pfam" id="PF00395">
    <property type="entry name" value="SLH"/>
    <property type="match status" value="3"/>
</dbReference>
<feature type="domain" description="SLH" evidence="1">
    <location>
        <begin position="1083"/>
        <end position="1146"/>
    </location>
</feature>
<evidence type="ECO:0000259" key="1">
    <source>
        <dbReference type="PROSITE" id="PS51272"/>
    </source>
</evidence>
<reference evidence="2 3" key="1">
    <citation type="submission" date="2017-07" db="EMBL/GenBank/DDBJ databases">
        <title>Isolation and whole genome analysis of endospore-forming bacteria from heroin.</title>
        <authorList>
            <person name="Kalinowski J."/>
            <person name="Ahrens B."/>
            <person name="Al-Dilaimi A."/>
            <person name="Winkler A."/>
            <person name="Wibberg D."/>
            <person name="Schleenbecker U."/>
            <person name="Ruckert C."/>
            <person name="Wolfel R."/>
            <person name="Grass G."/>
        </authorList>
    </citation>
    <scope>NUCLEOTIDE SEQUENCE [LARGE SCALE GENOMIC DNA]</scope>
    <source>
        <strain evidence="2 3">7537-G1</strain>
    </source>
</reference>
<dbReference type="Proteomes" id="UP000215596">
    <property type="component" value="Unassembled WGS sequence"/>
</dbReference>
<dbReference type="EMBL" id="NPBY01000030">
    <property type="protein sequence ID" value="PAD77217.1"/>
    <property type="molecule type" value="Genomic_DNA"/>
</dbReference>
<sequence length="1291" mass="141690">MKRAKRIMVWLMLTTMLVTLVPAGIIKPVQAASAATYFIPDIVEIRNTALLTTEPGTSQITRENVYRTNNPALSITGTYSHVASDTLSVKIERLSSEPVTGGGVRWVTDSSTAITAPVTADTTSTNKFTASNMTLFSGFNKITFSGMQGSVERSDTFYVLYDRIPYIEGLQLMGGATPVNLNEGTRVVVTNPMGTLQGNAKNATQVTVSLNGGTAFVSSLLEDGTFFTPALNFTPGLNTIDLEIKNASDSIRVSRGVYFFDPAEPFIGIDIVHGGTSYPALNKVPVLTSPAADATLEVEALVPYSANPFAGNATYSLAGQAAVPVTAADVLSETVIPGPDGVTPAYRLVKFRTGTFPVASGTQYVNLALTYETFSAAYNMSYRYLPGEVVITGIDLLPGYNGTDNVSTVTRIPLNKSETETADFYIVVKADKAPTSIVEAKYLPISANPVNITRVNPQPAGLGANEEVYRITGFSNGQHMIGFNYQGSTSVYNAEISYVSKNYIYVANLHDGQTYSFDSRSTHTLNVQGEYIGFENINSPYFNAQVFVNGINGDPNPANPGQWLSIIGGRATFNLSFNIDAAGPLVYGENRIVFTGTATDAAGNAREIRKELRIYIIDTNISKITNFMPTLAVQGREPFDNQDPSTYPDDKMNRIFNVSPEFVWNNERYVTSEQRYDLVIRGNGASKLNVYFGSQLFFSRDIRDRGNFDHIPSSVFTYNGKDYTYSFAGNESDFILRIQDVPFEEPGSHVYSLELINGTGARATQRLEIVREVLPYRILSPQPTVGEEIVVNKNFVRFDIEAEGATEVRIGKELAIKREDMDNRFVYDYVGLKPNKSNKIDIQVVRPGGTIKESIYVYYTGTVTVDSQFMAEKVANKYTAFNKKLELSFPKGTILQSASMSGNGITKFYPDNKILFGIADPRDGVVERRNDYGNIINVTPDDRTSGGAGMIRIPEYLVQRFNSTADTNNFTLASDIYWIHGGIGEENDRGQIGYKPSTNGLSPYSLEGNFTEFSPDRKIVPSQRGTLKLSFNSNIVDEAGTTVSVFRYSDNGRWVNIGGEVDMKKNTITVPFDEFGYYKVMKMRLGFSDITNHPWARNILNALYAKGIMNNLRFGEFGADDQTTRGEFAMLLVKGLNLPLNYDNQPTFVDIQPGTGTTTWDYAHIETAARAGIIQGLGDGFFGPTQRVTREQAAVMIARALDLKMAANDSKLEQSLSKAFADAGRADYYARPAILAVSNAKIMQGSPYTVQGQSKPLYNFNPKGNLTRAEAGKIAVELLKKSTKIFPKNLS</sequence>
<dbReference type="PROSITE" id="PS51272">
    <property type="entry name" value="SLH"/>
    <property type="match status" value="3"/>
</dbReference>
<comment type="caution">
    <text evidence="2">The sequence shown here is derived from an EMBL/GenBank/DDBJ whole genome shotgun (WGS) entry which is preliminary data.</text>
</comment>
<dbReference type="OrthoDB" id="1805600at2"/>
<proteinExistence type="predicted"/>
<accession>A0A268EVR3</accession>
<dbReference type="InterPro" id="IPR001119">
    <property type="entry name" value="SLH_dom"/>
</dbReference>
<gene>
    <name evidence="2" type="ORF">CHH67_09390</name>
</gene>
<feature type="domain" description="SLH" evidence="1">
    <location>
        <begin position="1148"/>
        <end position="1211"/>
    </location>
</feature>